<evidence type="ECO:0000313" key="2">
    <source>
        <dbReference type="Proteomes" id="UP000613580"/>
    </source>
</evidence>
<keyword evidence="2" id="KW-1185">Reference proteome</keyword>
<name>A0A8H6RVZ1_MYCCL</name>
<organism evidence="1 2">
    <name type="scientific">Mycena chlorophos</name>
    <name type="common">Agaric fungus</name>
    <name type="synonym">Agaricus chlorophos</name>
    <dbReference type="NCBI Taxonomy" id="658473"/>
    <lineage>
        <taxon>Eukaryota</taxon>
        <taxon>Fungi</taxon>
        <taxon>Dikarya</taxon>
        <taxon>Basidiomycota</taxon>
        <taxon>Agaricomycotina</taxon>
        <taxon>Agaricomycetes</taxon>
        <taxon>Agaricomycetidae</taxon>
        <taxon>Agaricales</taxon>
        <taxon>Marasmiineae</taxon>
        <taxon>Mycenaceae</taxon>
        <taxon>Mycena</taxon>
    </lineage>
</organism>
<accession>A0A8H6RVZ1</accession>
<comment type="caution">
    <text evidence="1">The sequence shown here is derived from an EMBL/GenBank/DDBJ whole genome shotgun (WGS) entry which is preliminary data.</text>
</comment>
<dbReference type="Pfam" id="PF18759">
    <property type="entry name" value="Plavaka"/>
    <property type="match status" value="1"/>
</dbReference>
<evidence type="ECO:0000313" key="1">
    <source>
        <dbReference type="EMBL" id="KAF7288334.1"/>
    </source>
</evidence>
<dbReference type="EMBL" id="JACAZE010000039">
    <property type="protein sequence ID" value="KAF7288334.1"/>
    <property type="molecule type" value="Genomic_DNA"/>
</dbReference>
<sequence length="998" mass="113493">MPRCEFCREWTKTPAGLKSHKKQSESCLRIQAGLRAAAARRAAVLQSQPIDVPGSQPEDDYHRMDVDPPVQAPLADRRARVEEVEDETTNDPISFYDPLYVHMEHYPEGARAGATTGKAPTGAFESHFNRLKAAGEAPWAPWASIDEWDLARWLMTSGLSQGKIDEFVHLKSVREGIAPSFKTARAFIQKVDALPRGPAWHCTPHTISSDELDGDGQPKNVEVVELWHRDILECVAALLGNPAFATEQAYKPIRLFRNANRTNREYDEMWTSTWWWDTQKKGELGQGATIVPIILSSDKTQLSSFSGDKQAWPVYITIGNISKSIRRQPSAHATMLLGYIPVAKLDKLGFSKARKQFRGYQVFHDCMRQIVEPLVKAGTKGVEMACADGWLRKSFPILAAEVMDYPEQCLVCCCQENTCPRCTCPPNERGSAKEFPLRTQAETLRVMSEASNNLSSEEFRELNLRPVKPFWADLPHTDIHSCITPDLLHQMNKGVFGDHFVNWTTEAMGGSEESRKKELDSRFRTLPRHPTLRHFSNGTSVIKQWTGSEYRSLSKIYLGVVQDAVDPDAVAAMRHLLDFMSYAHFQVHTDESLEAMEESLRCVHQYLPVYERLGIRDEFNISKFHNIHHTIDSIRSRGTCDGFNTENTERLHIDLAKNGYRASNRRDYTRQMTRWLTRQEAVHHFSRYLAAAVRGYQPGEGYVPSAAAMAERVEDSEEDEDEAGLDEEDPEEISTKITYTIASRPAHKNFDAETIETRFQIRDFLYYLQEFMDKNDLSQQMPLLASTGFDVFKQATLHLPELRAAPMAASDVVHAALGQAGSMSNQGIKRATPAKFSTVLVRVGERNWQQGPLSGLRAAQIKLIFRLPEAIQKYEHPLVYLHWFTPFRTDPALDFATPAGFSRITHSTSQGQRRSEIRSLADIEQTCHLIPQFSLPVNPDWTSETVLNQAAAFYFHPYLRHRDFVFYRFNTYLVERYKTQKAQELARALARGANRIQF</sequence>
<dbReference type="Proteomes" id="UP000613580">
    <property type="component" value="Unassembled WGS sequence"/>
</dbReference>
<gene>
    <name evidence="1" type="ORF">HMN09_01403100</name>
</gene>
<reference evidence="1" key="1">
    <citation type="submission" date="2020-05" db="EMBL/GenBank/DDBJ databases">
        <title>Mycena genomes resolve the evolution of fungal bioluminescence.</title>
        <authorList>
            <person name="Tsai I.J."/>
        </authorList>
    </citation>
    <scope>NUCLEOTIDE SEQUENCE</scope>
    <source>
        <strain evidence="1">110903Hualien_Pintung</strain>
    </source>
</reference>
<dbReference type="InterPro" id="IPR041078">
    <property type="entry name" value="Plavaka"/>
</dbReference>
<proteinExistence type="predicted"/>
<protein>
    <submittedName>
        <fullName evidence="1">Uncharacterized protein</fullName>
    </submittedName>
</protein>
<dbReference type="OrthoDB" id="2418900at2759"/>
<dbReference type="AlphaFoldDB" id="A0A8H6RVZ1"/>